<reference evidence="5 6" key="1">
    <citation type="submission" date="2021-10" db="EMBL/GenBank/DDBJ databases">
        <title>Lutispora strain m25 sp. nov., a thermophilic, non-spore-forming bacterium isolated from a lab-scale methanogenic bioreactor digesting anaerobic sludge.</title>
        <authorList>
            <person name="El Houari A."/>
            <person name="Mcdonald J."/>
        </authorList>
    </citation>
    <scope>NUCLEOTIDE SEQUENCE [LARGE SCALE GENOMIC DNA]</scope>
    <source>
        <strain evidence="6">m25</strain>
    </source>
</reference>
<dbReference type="SUPFAM" id="SSF52788">
    <property type="entry name" value="Phosphotyrosine protein phosphatases I"/>
    <property type="match status" value="1"/>
</dbReference>
<dbReference type="PANTHER" id="PTHR11717">
    <property type="entry name" value="LOW MOLECULAR WEIGHT PROTEIN TYROSINE PHOSPHATASE"/>
    <property type="match status" value="1"/>
</dbReference>
<evidence type="ECO:0000313" key="5">
    <source>
        <dbReference type="EMBL" id="MCQ1528513.1"/>
    </source>
</evidence>
<dbReference type="PRINTS" id="PR00719">
    <property type="entry name" value="LMWPTPASE"/>
</dbReference>
<keyword evidence="3" id="KW-0904">Protein phosphatase</keyword>
<accession>A0ABT1NEA3</accession>
<dbReference type="PANTHER" id="PTHR11717:SF31">
    <property type="entry name" value="LOW MOLECULAR WEIGHT PROTEIN-TYROSINE-PHOSPHATASE ETP-RELATED"/>
    <property type="match status" value="1"/>
</dbReference>
<comment type="caution">
    <text evidence="5">The sequence shown here is derived from an EMBL/GenBank/DDBJ whole genome shotgun (WGS) entry which is preliminary data.</text>
</comment>
<gene>
    <name evidence="5" type="ORF">LJD61_02980</name>
</gene>
<organism evidence="5 6">
    <name type="scientific">Lutispora saccharofermentans</name>
    <dbReference type="NCBI Taxonomy" id="3024236"/>
    <lineage>
        <taxon>Bacteria</taxon>
        <taxon>Bacillati</taxon>
        <taxon>Bacillota</taxon>
        <taxon>Clostridia</taxon>
        <taxon>Lutisporales</taxon>
        <taxon>Lutisporaceae</taxon>
        <taxon>Lutispora</taxon>
    </lineage>
</organism>
<dbReference type="RefSeq" id="WP_255226035.1">
    <property type="nucleotide sequence ID" value="NZ_JAJEKE010000002.1"/>
</dbReference>
<dbReference type="Pfam" id="PF01451">
    <property type="entry name" value="LMWPc"/>
    <property type="match status" value="1"/>
</dbReference>
<keyword evidence="6" id="KW-1185">Reference proteome</keyword>
<dbReference type="InterPro" id="IPR050438">
    <property type="entry name" value="LMW_PTPase"/>
</dbReference>
<evidence type="ECO:0000259" key="4">
    <source>
        <dbReference type="SMART" id="SM00226"/>
    </source>
</evidence>
<feature type="domain" description="Phosphotyrosine protein phosphatase I" evidence="4">
    <location>
        <begin position="2"/>
        <end position="149"/>
    </location>
</feature>
<dbReference type="SMART" id="SM00226">
    <property type="entry name" value="LMWPc"/>
    <property type="match status" value="1"/>
</dbReference>
<evidence type="ECO:0000256" key="2">
    <source>
        <dbReference type="ARBA" id="ARBA00022801"/>
    </source>
</evidence>
<evidence type="ECO:0000313" key="6">
    <source>
        <dbReference type="Proteomes" id="UP001651880"/>
    </source>
</evidence>
<proteinExistence type="inferred from homology"/>
<dbReference type="InterPro" id="IPR023485">
    <property type="entry name" value="Ptyr_pPase"/>
</dbReference>
<protein>
    <submittedName>
        <fullName evidence="5">Low molecular weight protein arginine phosphatase</fullName>
    </submittedName>
</protein>
<dbReference type="EMBL" id="JAJEKE010000002">
    <property type="protein sequence ID" value="MCQ1528513.1"/>
    <property type="molecule type" value="Genomic_DNA"/>
</dbReference>
<dbReference type="InterPro" id="IPR036196">
    <property type="entry name" value="Ptyr_pPase_sf"/>
</dbReference>
<sequence length="160" mass="18054">MFNVLFVCTGNTCRSSMAEILFKEMLKRENLDGKVRVRSSGTSVYISLPASDNAIEAVKELGMDLTGHRSQKLDIDMLREADLILAMTRAHKSHILNIMPDIKDKVFTLIEYATGGEEGDISDPFGYDLDTYKQCRDEIKKYLEIAIGKIGKWANRQMGK</sequence>
<dbReference type="CDD" id="cd16344">
    <property type="entry name" value="LMWPAP"/>
    <property type="match status" value="1"/>
</dbReference>
<evidence type="ECO:0000256" key="1">
    <source>
        <dbReference type="ARBA" id="ARBA00011063"/>
    </source>
</evidence>
<dbReference type="Proteomes" id="UP001651880">
    <property type="component" value="Unassembled WGS sequence"/>
</dbReference>
<keyword evidence="2" id="KW-0378">Hydrolase</keyword>
<comment type="similarity">
    <text evidence="1">Belongs to the low molecular weight phosphotyrosine protein phosphatase family.</text>
</comment>
<dbReference type="InterPro" id="IPR017867">
    <property type="entry name" value="Tyr_phospatase_low_mol_wt"/>
</dbReference>
<dbReference type="Gene3D" id="3.40.50.2300">
    <property type="match status" value="1"/>
</dbReference>
<evidence type="ECO:0000256" key="3">
    <source>
        <dbReference type="ARBA" id="ARBA00022912"/>
    </source>
</evidence>
<name>A0ABT1NEA3_9FIRM</name>